<dbReference type="RefSeq" id="WP_377566236.1">
    <property type="nucleotide sequence ID" value="NZ_JBHTJZ010000029.1"/>
</dbReference>
<protein>
    <submittedName>
        <fullName evidence="3">Glycoside hydrolase family 2 TIM barrel-domain containing protein</fullName>
    </submittedName>
</protein>
<comment type="caution">
    <text evidence="3">The sequence shown here is derived from an EMBL/GenBank/DDBJ whole genome shotgun (WGS) entry which is preliminary data.</text>
</comment>
<evidence type="ECO:0000313" key="4">
    <source>
        <dbReference type="Proteomes" id="UP001596989"/>
    </source>
</evidence>
<keyword evidence="4" id="KW-1185">Reference proteome</keyword>
<name>A0ABW3HU47_9BACL</name>
<dbReference type="SUPFAM" id="SSF51445">
    <property type="entry name" value="(Trans)glycosidases"/>
    <property type="match status" value="1"/>
</dbReference>
<gene>
    <name evidence="3" type="ORF">ACFQ2I_16855</name>
</gene>
<accession>A0ABW3HU47</accession>
<evidence type="ECO:0000259" key="2">
    <source>
        <dbReference type="Pfam" id="PF25275"/>
    </source>
</evidence>
<feature type="domain" description="Glycoside hydrolase family 2 catalytic" evidence="1">
    <location>
        <begin position="400"/>
        <end position="622"/>
    </location>
</feature>
<evidence type="ECO:0000259" key="1">
    <source>
        <dbReference type="Pfam" id="PF02836"/>
    </source>
</evidence>
<evidence type="ECO:0000313" key="3">
    <source>
        <dbReference type="EMBL" id="MFD0961046.1"/>
    </source>
</evidence>
<keyword evidence="3" id="KW-0378">Hydrolase</keyword>
<dbReference type="Pfam" id="PF02836">
    <property type="entry name" value="Glyco_hydro_2_C"/>
    <property type="match status" value="1"/>
</dbReference>
<proteinExistence type="predicted"/>
<feature type="domain" description="Golvesin/Xly CBD-like" evidence="2">
    <location>
        <begin position="206"/>
        <end position="339"/>
    </location>
</feature>
<organism evidence="3 4">
    <name type="scientific">Paenibacillus chungangensis</name>
    <dbReference type="NCBI Taxonomy" id="696535"/>
    <lineage>
        <taxon>Bacteria</taxon>
        <taxon>Bacillati</taxon>
        <taxon>Bacillota</taxon>
        <taxon>Bacilli</taxon>
        <taxon>Bacillales</taxon>
        <taxon>Paenibacillaceae</taxon>
        <taxon>Paenibacillus</taxon>
    </lineage>
</organism>
<dbReference type="GO" id="GO:0016787">
    <property type="term" value="F:hydrolase activity"/>
    <property type="evidence" value="ECO:0007669"/>
    <property type="project" value="UniProtKB-KW"/>
</dbReference>
<dbReference type="InterPro" id="IPR006103">
    <property type="entry name" value="Glyco_hydro_2_cat"/>
</dbReference>
<dbReference type="InterPro" id="IPR017853">
    <property type="entry name" value="GH"/>
</dbReference>
<dbReference type="InterPro" id="IPR033803">
    <property type="entry name" value="CBD-like_Golvesin-Xly"/>
</dbReference>
<dbReference type="Proteomes" id="UP001596989">
    <property type="component" value="Unassembled WGS sequence"/>
</dbReference>
<reference evidence="4" key="1">
    <citation type="journal article" date="2019" name="Int. J. Syst. Evol. Microbiol.">
        <title>The Global Catalogue of Microorganisms (GCM) 10K type strain sequencing project: providing services to taxonomists for standard genome sequencing and annotation.</title>
        <authorList>
            <consortium name="The Broad Institute Genomics Platform"/>
            <consortium name="The Broad Institute Genome Sequencing Center for Infectious Disease"/>
            <person name="Wu L."/>
            <person name="Ma J."/>
        </authorList>
    </citation>
    <scope>NUCLEOTIDE SEQUENCE [LARGE SCALE GENOMIC DNA]</scope>
    <source>
        <strain evidence="4">CCUG 59129</strain>
    </source>
</reference>
<sequence length="774" mass="85138">MLLNLIMRRKLSFLFVLAVLIVPLYSPLQIAEVSAAEIGDRIIVDNTDSGFSYTPSASWTDSTSGPGYYGTNYKVDATGTSDTGLAAKWTPALADAGFYKIYMWWTEGSDRPDAAPIEIKYENGYKIDDSITVDQTINGGQWVYLGTYYMGTGGYDYVKIKGDDEGYVAADAVMFQLSYKMGSAPVYWPEITPEPAPTPLPLNTEIIIDNSDPEFSTYMEGNVSAWPTSSSAPGFVGTNYALCNAKGNWNFAKYNPVLTTPGTYEVFVNWTAYTNRADQAGVVIGHKGGVDTTKTVDMTTNGGQWISVGQYPMQGAGKDYVSLVCDDDGYVVADAVKFKLISYASEPPASSPQYTGVRKVAIVQDGNGNFGLTVDGVPFDVKGVAGAEVIDEIADAGGNAVRTYDASDKHMNGWEVLDEAEANGVKVVIGLWIEHYSGDDFINQKAKVQTNLDQLKAYVDKYKDHPAVLAWGVGNEVDKTTSPREVYDAINHLAQYIKDQDKNHPTMIVLAGSSPTKVVKTRHYAPAIDIISVNSYKHIGNVHENVTGTLSGQGNWIGPYMITEFGADQSSTSLNESAKTTWGVTLEHESYYKELQYINRYTNHIAPYNSKLIGSFVFKGADVVGMTHTWYNMFLENHTQKSGIYDAMYKAWNGSYPADRAPGVKTITINAQYDDESVVLAADTDFLARITIDTYGESDTLTYVWELREEYKKGATGYPGDVIATNQGPNPSFTWDKERRQIRTPSVPGYYRLFAYVYDQTGHVGTASIPFKVE</sequence>
<dbReference type="EMBL" id="JBHTJZ010000029">
    <property type="protein sequence ID" value="MFD0961046.1"/>
    <property type="molecule type" value="Genomic_DNA"/>
</dbReference>
<feature type="domain" description="Golvesin/Xly CBD-like" evidence="2">
    <location>
        <begin position="42"/>
        <end position="176"/>
    </location>
</feature>
<dbReference type="Pfam" id="PF25275">
    <property type="entry name" value="Golvesin_C"/>
    <property type="match status" value="2"/>
</dbReference>
<dbReference type="Gene3D" id="3.20.20.80">
    <property type="entry name" value="Glycosidases"/>
    <property type="match status" value="1"/>
</dbReference>